<dbReference type="FunFam" id="2.30.42.10:FF:000063">
    <property type="entry name" value="Peptidase, S41 family"/>
    <property type="match status" value="1"/>
</dbReference>
<dbReference type="InterPro" id="IPR001478">
    <property type="entry name" value="PDZ"/>
</dbReference>
<dbReference type="EMBL" id="UINC01230525">
    <property type="protein sequence ID" value="SVE62684.1"/>
    <property type="molecule type" value="Genomic_DNA"/>
</dbReference>
<protein>
    <recommendedName>
        <fullName evidence="5">PDZ domain-containing protein</fullName>
    </recommendedName>
</protein>
<dbReference type="GO" id="GO:0008236">
    <property type="term" value="F:serine-type peptidase activity"/>
    <property type="evidence" value="ECO:0007669"/>
    <property type="project" value="UniProtKB-KW"/>
</dbReference>
<keyword evidence="3" id="KW-0378">Hydrolase</keyword>
<name>A0A383F1F4_9ZZZZ</name>
<dbReference type="Pfam" id="PF22694">
    <property type="entry name" value="CtpB_N-like"/>
    <property type="match status" value="1"/>
</dbReference>
<dbReference type="PROSITE" id="PS50106">
    <property type="entry name" value="PDZ"/>
    <property type="match status" value="1"/>
</dbReference>
<comment type="similarity">
    <text evidence="1">Belongs to the peptidase S41A family.</text>
</comment>
<keyword evidence="2" id="KW-0645">Protease</keyword>
<dbReference type="GO" id="GO:0007165">
    <property type="term" value="P:signal transduction"/>
    <property type="evidence" value="ECO:0007669"/>
    <property type="project" value="TreeGrafter"/>
</dbReference>
<dbReference type="Gene3D" id="2.30.42.10">
    <property type="match status" value="1"/>
</dbReference>
<gene>
    <name evidence="6" type="ORF">METZ01_LOCUS515538</name>
</gene>
<dbReference type="AlphaFoldDB" id="A0A383F1F4"/>
<feature type="domain" description="PDZ" evidence="5">
    <location>
        <begin position="88"/>
        <end position="147"/>
    </location>
</feature>
<dbReference type="InterPro" id="IPR055210">
    <property type="entry name" value="CtpA/B_N"/>
</dbReference>
<dbReference type="Gene3D" id="3.30.750.44">
    <property type="match status" value="1"/>
</dbReference>
<evidence type="ECO:0000256" key="3">
    <source>
        <dbReference type="ARBA" id="ARBA00022801"/>
    </source>
</evidence>
<dbReference type="PANTHER" id="PTHR32060:SF30">
    <property type="entry name" value="CARBOXY-TERMINAL PROCESSING PROTEASE CTPA"/>
    <property type="match status" value="1"/>
</dbReference>
<accession>A0A383F1F4</accession>
<dbReference type="InterPro" id="IPR036034">
    <property type="entry name" value="PDZ_sf"/>
</dbReference>
<evidence type="ECO:0000313" key="6">
    <source>
        <dbReference type="EMBL" id="SVE62684.1"/>
    </source>
</evidence>
<dbReference type="GO" id="GO:0004175">
    <property type="term" value="F:endopeptidase activity"/>
    <property type="evidence" value="ECO:0007669"/>
    <property type="project" value="TreeGrafter"/>
</dbReference>
<organism evidence="6">
    <name type="scientific">marine metagenome</name>
    <dbReference type="NCBI Taxonomy" id="408172"/>
    <lineage>
        <taxon>unclassified sequences</taxon>
        <taxon>metagenomes</taxon>
        <taxon>ecological metagenomes</taxon>
    </lineage>
</organism>
<evidence type="ECO:0000256" key="2">
    <source>
        <dbReference type="ARBA" id="ARBA00022670"/>
    </source>
</evidence>
<dbReference type="GO" id="GO:0006508">
    <property type="term" value="P:proteolysis"/>
    <property type="evidence" value="ECO:0007669"/>
    <property type="project" value="UniProtKB-KW"/>
</dbReference>
<dbReference type="Pfam" id="PF13180">
    <property type="entry name" value="PDZ_2"/>
    <property type="match status" value="1"/>
</dbReference>
<dbReference type="SUPFAM" id="SSF50156">
    <property type="entry name" value="PDZ domain-like"/>
    <property type="match status" value="1"/>
</dbReference>
<dbReference type="PANTHER" id="PTHR32060">
    <property type="entry name" value="TAIL-SPECIFIC PROTEASE"/>
    <property type="match status" value="1"/>
</dbReference>
<proteinExistence type="inferred from homology"/>
<keyword evidence="4" id="KW-0720">Serine protease</keyword>
<evidence type="ECO:0000256" key="4">
    <source>
        <dbReference type="ARBA" id="ARBA00022825"/>
    </source>
</evidence>
<reference evidence="6" key="1">
    <citation type="submission" date="2018-05" db="EMBL/GenBank/DDBJ databases">
        <authorList>
            <person name="Lanie J.A."/>
            <person name="Ng W.-L."/>
            <person name="Kazmierczak K.M."/>
            <person name="Andrzejewski T.M."/>
            <person name="Davidsen T.M."/>
            <person name="Wayne K.J."/>
            <person name="Tettelin H."/>
            <person name="Glass J.I."/>
            <person name="Rusch D."/>
            <person name="Podicherti R."/>
            <person name="Tsui H.-C.T."/>
            <person name="Winkler M.E."/>
        </authorList>
    </citation>
    <scope>NUCLEOTIDE SEQUENCE</scope>
</reference>
<dbReference type="GO" id="GO:0030288">
    <property type="term" value="C:outer membrane-bounded periplasmic space"/>
    <property type="evidence" value="ECO:0007669"/>
    <property type="project" value="TreeGrafter"/>
</dbReference>
<sequence length="190" mass="21458">MKYFKYLPYLLLVVVLLYGVKSDTVKDQFQKMKTMTQIIRLVSENYVEDVDMNDILEGAIIGLLDRLDPHSSYISTDQFKLINEQFDGEFEGIGIEFSILEGFITVISPIPGTPSDRAGLQSGDKIIRINDKSAYKITQKDVMEKLRGPKGTTVEVTISRPGIEDDFNVTLLRDKIPIVSILASFMIDNK</sequence>
<feature type="non-terminal residue" evidence="6">
    <location>
        <position position="190"/>
    </location>
</feature>
<dbReference type="SMART" id="SM00228">
    <property type="entry name" value="PDZ"/>
    <property type="match status" value="1"/>
</dbReference>
<evidence type="ECO:0000256" key="1">
    <source>
        <dbReference type="ARBA" id="ARBA00009179"/>
    </source>
</evidence>
<dbReference type="CDD" id="cd06782">
    <property type="entry name" value="cpPDZ_CPP-like"/>
    <property type="match status" value="1"/>
</dbReference>
<evidence type="ECO:0000259" key="5">
    <source>
        <dbReference type="PROSITE" id="PS50106"/>
    </source>
</evidence>